<protein>
    <submittedName>
        <fullName evidence="2">DUF4172 domain-containing protein</fullName>
    </submittedName>
</protein>
<dbReference type="RefSeq" id="WP_265047706.1">
    <property type="nucleotide sequence ID" value="NZ_CP100390.1"/>
</dbReference>
<dbReference type="Proteomes" id="UP001163739">
    <property type="component" value="Chromosome"/>
</dbReference>
<dbReference type="SUPFAM" id="SSF140931">
    <property type="entry name" value="Fic-like"/>
    <property type="match status" value="1"/>
</dbReference>
<evidence type="ECO:0000313" key="3">
    <source>
        <dbReference type="Proteomes" id="UP001163739"/>
    </source>
</evidence>
<proteinExistence type="predicted"/>
<dbReference type="EMBL" id="CP100390">
    <property type="protein sequence ID" value="UZE96222.1"/>
    <property type="molecule type" value="Genomic_DNA"/>
</dbReference>
<dbReference type="Gene3D" id="1.10.3290.10">
    <property type="entry name" value="Fido-like domain"/>
    <property type="match status" value="1"/>
</dbReference>
<dbReference type="InterPro" id="IPR036597">
    <property type="entry name" value="Fido-like_dom_sf"/>
</dbReference>
<keyword evidence="3" id="KW-1185">Reference proteome</keyword>
<evidence type="ECO:0000259" key="1">
    <source>
        <dbReference type="PROSITE" id="PS51459"/>
    </source>
</evidence>
<dbReference type="PROSITE" id="PS51459">
    <property type="entry name" value="FIDO"/>
    <property type="match status" value="1"/>
</dbReference>
<dbReference type="InterPro" id="IPR003812">
    <property type="entry name" value="Fido"/>
</dbReference>
<name>A0ABY6N280_9ALTE</name>
<dbReference type="PANTHER" id="PTHR13504">
    <property type="entry name" value="FIDO DOMAIN-CONTAINING PROTEIN DDB_G0283145"/>
    <property type="match status" value="1"/>
</dbReference>
<dbReference type="Pfam" id="PF13776">
    <property type="entry name" value="DUF4172"/>
    <property type="match status" value="1"/>
</dbReference>
<evidence type="ECO:0000313" key="2">
    <source>
        <dbReference type="EMBL" id="UZE96222.1"/>
    </source>
</evidence>
<dbReference type="InterPro" id="IPR040198">
    <property type="entry name" value="Fido_containing"/>
</dbReference>
<dbReference type="Pfam" id="PF02661">
    <property type="entry name" value="Fic"/>
    <property type="match status" value="1"/>
</dbReference>
<organism evidence="2 3">
    <name type="scientific">Alkalimarinus alittae</name>
    <dbReference type="NCBI Taxonomy" id="2961619"/>
    <lineage>
        <taxon>Bacteria</taxon>
        <taxon>Pseudomonadati</taxon>
        <taxon>Pseudomonadota</taxon>
        <taxon>Gammaproteobacteria</taxon>
        <taxon>Alteromonadales</taxon>
        <taxon>Alteromonadaceae</taxon>
        <taxon>Alkalimarinus</taxon>
    </lineage>
</organism>
<sequence>MATAKHYWAWQRKDWGNWNLSNIHASDQLEKSVRTVSKIQTLSSQLSTKDKNNIKAKLLEEETIHTSAIEGKILDRDSVRSSISRRLGIASDHIKQAKNRSIDGIIETLLDATEGYESPLTYNRLCRWQSSLFPTGRDEYGYPIETGCYRTSNEDMKVVSLIGNREVTHYIAPPSDTVPVEMDTFISWFNHTAKKPSYIRAAIATYWFVSIHPFDDGNGRLCRAVADMAIAQAEDTGLRLYSFSSTLRASAPLMKEYYNLLEACQRGEKTLNDWVIFFLEVVEQAAHDASVLLFDINKKTAFWDKCRIRETVLNERQIKFLNVVLDQGSSFVGNIQRKRYHKINKHVSEETIKRDLQDLLKKDVIISIQTVGRNAGYQLNPEWFET</sequence>
<reference evidence="2" key="1">
    <citation type="submission" date="2022-06" db="EMBL/GenBank/DDBJ databases">
        <title>Alkalimarinus sp. nov., isolated from gut of a Alitta virens.</title>
        <authorList>
            <person name="Yang A.I."/>
            <person name="Shin N.-R."/>
        </authorList>
    </citation>
    <scope>NUCLEOTIDE SEQUENCE</scope>
    <source>
        <strain evidence="2">A2M4</strain>
    </source>
</reference>
<gene>
    <name evidence="2" type="ORF">NKI27_00305</name>
</gene>
<dbReference type="InterPro" id="IPR025230">
    <property type="entry name" value="DUF4172"/>
</dbReference>
<feature type="domain" description="Fido" evidence="1">
    <location>
        <begin position="120"/>
        <end position="280"/>
    </location>
</feature>
<accession>A0ABY6N280</accession>
<dbReference type="PANTHER" id="PTHR13504:SF33">
    <property type="entry name" value="FIC FAMILY PROTEIN"/>
    <property type="match status" value="1"/>
</dbReference>